<name>A0ABW0BND1_9ACTN</name>
<keyword evidence="5" id="KW-0961">Cell wall biogenesis/degradation</keyword>
<gene>
    <name evidence="9" type="ORF">ACFPGP_18830</name>
</gene>
<dbReference type="EMBL" id="JBHSKD010000027">
    <property type="protein sequence ID" value="MFC5178743.1"/>
    <property type="molecule type" value="Genomic_DNA"/>
</dbReference>
<evidence type="ECO:0000259" key="7">
    <source>
        <dbReference type="Pfam" id="PF01471"/>
    </source>
</evidence>
<reference evidence="10" key="1">
    <citation type="journal article" date="2019" name="Int. J. Syst. Evol. Microbiol.">
        <title>The Global Catalogue of Microorganisms (GCM) 10K type strain sequencing project: providing services to taxonomists for standard genome sequencing and annotation.</title>
        <authorList>
            <consortium name="The Broad Institute Genomics Platform"/>
            <consortium name="The Broad Institute Genome Sequencing Center for Infectious Disease"/>
            <person name="Wu L."/>
            <person name="Ma J."/>
        </authorList>
    </citation>
    <scope>NUCLEOTIDE SEQUENCE [LARGE SCALE GENOMIC DNA]</scope>
    <source>
        <strain evidence="10">DFY41</strain>
    </source>
</reference>
<dbReference type="InterPro" id="IPR002477">
    <property type="entry name" value="Peptidoglycan-bd-like"/>
</dbReference>
<evidence type="ECO:0000313" key="9">
    <source>
        <dbReference type="EMBL" id="MFC5178743.1"/>
    </source>
</evidence>
<proteinExistence type="predicted"/>
<evidence type="ECO:0000256" key="1">
    <source>
        <dbReference type="ARBA" id="ARBA00004752"/>
    </source>
</evidence>
<dbReference type="Pfam" id="PF01471">
    <property type="entry name" value="PG_binding_1"/>
    <property type="match status" value="1"/>
</dbReference>
<evidence type="ECO:0000256" key="5">
    <source>
        <dbReference type="ARBA" id="ARBA00023316"/>
    </source>
</evidence>
<comment type="pathway">
    <text evidence="1">Cell wall biogenesis; peptidoglycan biosynthesis.</text>
</comment>
<keyword evidence="2" id="KW-0808">Transferase</keyword>
<feature type="chain" id="PRO_5046242210" evidence="6">
    <location>
        <begin position="32"/>
        <end position="239"/>
    </location>
</feature>
<keyword evidence="6" id="KW-0732">Signal</keyword>
<feature type="domain" description="Peptidoglycan binding-like" evidence="7">
    <location>
        <begin position="37"/>
        <end position="89"/>
    </location>
</feature>
<keyword evidence="4" id="KW-0573">Peptidoglycan synthesis</keyword>
<evidence type="ECO:0000259" key="8">
    <source>
        <dbReference type="Pfam" id="PF03734"/>
    </source>
</evidence>
<dbReference type="InterPro" id="IPR038063">
    <property type="entry name" value="Transpep_catalytic_dom"/>
</dbReference>
<protein>
    <submittedName>
        <fullName evidence="9">Peptidoglycan-binding protein</fullName>
    </submittedName>
</protein>
<dbReference type="InterPro" id="IPR036365">
    <property type="entry name" value="PGBD-like_sf"/>
</dbReference>
<dbReference type="Proteomes" id="UP001596087">
    <property type="component" value="Unassembled WGS sequence"/>
</dbReference>
<keyword evidence="10" id="KW-1185">Reference proteome</keyword>
<evidence type="ECO:0000256" key="2">
    <source>
        <dbReference type="ARBA" id="ARBA00022679"/>
    </source>
</evidence>
<evidence type="ECO:0000256" key="4">
    <source>
        <dbReference type="ARBA" id="ARBA00022984"/>
    </source>
</evidence>
<comment type="caution">
    <text evidence="9">The sequence shown here is derived from an EMBL/GenBank/DDBJ whole genome shotgun (WGS) entry which is preliminary data.</text>
</comment>
<dbReference type="Gene3D" id="1.10.101.10">
    <property type="entry name" value="PGBD-like superfamily/PGBD"/>
    <property type="match status" value="1"/>
</dbReference>
<evidence type="ECO:0000256" key="6">
    <source>
        <dbReference type="SAM" id="SignalP"/>
    </source>
</evidence>
<dbReference type="SUPFAM" id="SSF141523">
    <property type="entry name" value="L,D-transpeptidase catalytic domain-like"/>
    <property type="match status" value="1"/>
</dbReference>
<dbReference type="RefSeq" id="WP_378592450.1">
    <property type="nucleotide sequence ID" value="NZ_JBHSKD010000027.1"/>
</dbReference>
<keyword evidence="3" id="KW-0133">Cell shape</keyword>
<evidence type="ECO:0000256" key="3">
    <source>
        <dbReference type="ARBA" id="ARBA00022960"/>
    </source>
</evidence>
<dbReference type="SUPFAM" id="SSF47090">
    <property type="entry name" value="PGBD-like"/>
    <property type="match status" value="1"/>
</dbReference>
<accession>A0ABW0BND1</accession>
<evidence type="ECO:0000313" key="10">
    <source>
        <dbReference type="Proteomes" id="UP001596087"/>
    </source>
</evidence>
<dbReference type="Pfam" id="PF03734">
    <property type="entry name" value="YkuD"/>
    <property type="match status" value="1"/>
</dbReference>
<dbReference type="Gene3D" id="2.40.440.10">
    <property type="entry name" value="L,D-transpeptidase catalytic domain-like"/>
    <property type="match status" value="1"/>
</dbReference>
<organism evidence="9 10">
    <name type="scientific">Nocardioides taihuensis</name>
    <dbReference type="NCBI Taxonomy" id="1835606"/>
    <lineage>
        <taxon>Bacteria</taxon>
        <taxon>Bacillati</taxon>
        <taxon>Actinomycetota</taxon>
        <taxon>Actinomycetes</taxon>
        <taxon>Propionibacteriales</taxon>
        <taxon>Nocardioidaceae</taxon>
        <taxon>Nocardioides</taxon>
    </lineage>
</organism>
<dbReference type="InterPro" id="IPR036366">
    <property type="entry name" value="PGBDSf"/>
</dbReference>
<feature type="signal peptide" evidence="6">
    <location>
        <begin position="1"/>
        <end position="31"/>
    </location>
</feature>
<sequence>MRHLHRALAALVAVVVAGTLAVALPAAPSVAAGKPWVERAQKRLNDLHCSAGRADGVLDPWARSAVVRFQTRHRLPAHGHLTDATRKRLYADDAHRCDVRPVPGGSGKGRRVVISQRQNWVWLVGAGGEVRAQQGMVDLPSALPTGWHATGSYCGRPARVKRNSSVSGTLWLMNFVRFAPCGVGFHRIPVYKSTMRQMHPDWYLGTNLDQSHGCIRLSREMSLRVWEFTEGHRTRVRVL</sequence>
<feature type="domain" description="L,D-TPase catalytic" evidence="8">
    <location>
        <begin position="168"/>
        <end position="237"/>
    </location>
</feature>
<dbReference type="InterPro" id="IPR005490">
    <property type="entry name" value="LD_TPept_cat_dom"/>
</dbReference>